<dbReference type="SUPFAM" id="SSF56281">
    <property type="entry name" value="Metallo-hydrolase/oxidoreductase"/>
    <property type="match status" value="1"/>
</dbReference>
<comment type="caution">
    <text evidence="2">The sequence shown here is derived from an EMBL/GenBank/DDBJ whole genome shotgun (WGS) entry which is preliminary data.</text>
</comment>
<evidence type="ECO:0000259" key="1">
    <source>
        <dbReference type="SMART" id="SM00849"/>
    </source>
</evidence>
<reference evidence="2 3" key="2">
    <citation type="submission" date="2017-10" db="EMBL/GenBank/DDBJ databases">
        <authorList>
            <person name="Banno H."/>
            <person name="Chua N.-H."/>
        </authorList>
    </citation>
    <scope>NUCLEOTIDE SEQUENCE [LARGE SCALE GENOMIC DNA]</scope>
    <source>
        <strain evidence="2 3">JK623</strain>
    </source>
</reference>
<dbReference type="AlphaFoldDB" id="A0A2G3E321"/>
<dbReference type="Pfam" id="PF12706">
    <property type="entry name" value="Lactamase_B_2"/>
    <property type="match status" value="1"/>
</dbReference>
<dbReference type="InterPro" id="IPR036866">
    <property type="entry name" value="RibonucZ/Hydroxyglut_hydro"/>
</dbReference>
<reference evidence="2 3" key="1">
    <citation type="submission" date="2017-10" db="EMBL/GenBank/DDBJ databases">
        <title>Resolving the taxonomy of Roseburia spp., Eubacterium rectale and Agathobacter spp. through phylogenomic analysis.</title>
        <authorList>
            <person name="Sheridan P.O."/>
            <person name="Walker A.W."/>
            <person name="Duncan S.H."/>
            <person name="Scott K.P."/>
            <person name="Toole P.W.O."/>
            <person name="Luis P."/>
            <person name="Flint H.J."/>
        </authorList>
    </citation>
    <scope>NUCLEOTIDE SEQUENCE [LARGE SCALE GENOMIC DNA]</scope>
    <source>
        <strain evidence="2 3">JK623</strain>
    </source>
</reference>
<accession>A0A2G3E321</accession>
<name>A0A2G3E321_9FIRM</name>
<keyword evidence="3" id="KW-1185">Reference proteome</keyword>
<feature type="domain" description="Metallo-beta-lactamase" evidence="1">
    <location>
        <begin position="12"/>
        <end position="194"/>
    </location>
</feature>
<protein>
    <submittedName>
        <fullName evidence="2">Ribonuclease Z</fullName>
    </submittedName>
</protein>
<dbReference type="EMBL" id="PDYG01000042">
    <property type="protein sequence ID" value="PHU37550.1"/>
    <property type="molecule type" value="Genomic_DNA"/>
</dbReference>
<proteinExistence type="predicted"/>
<dbReference type="PANTHER" id="PTHR47619">
    <property type="entry name" value="METALLO-HYDROLASE YYCJ-RELATED"/>
    <property type="match status" value="1"/>
</dbReference>
<dbReference type="PANTHER" id="PTHR47619:SF1">
    <property type="entry name" value="EXODEOXYRIBONUCLEASE WALJ"/>
    <property type="match status" value="1"/>
</dbReference>
<sequence>MLQLCSIASGSSGNCICVGSNSTHVLIDAGISGKRIENGLNSIDMTARDMSGILITHEHIDHVAGLGVMARRYHLPIYATQKTITAMQSMSSLGKIDAELFHPIEKNEDFMIGDVTFHPLEISHDAADPVCYRFTDGTHRFAVVTDLGIYDSHQVQQLQDLDAILLESNHDIRMLETGIYPYPLKQRILGNKGHLSNERSGQFLSELLSDRMTSVMLGHLSKENNLEELAYETVRVEINAADNPYHADDFHLQVAKRDTVSPMIQVG</sequence>
<dbReference type="Gene3D" id="3.60.15.10">
    <property type="entry name" value="Ribonuclease Z/Hydroxyacylglutathione hydrolase-like"/>
    <property type="match status" value="1"/>
</dbReference>
<dbReference type="InterPro" id="IPR001279">
    <property type="entry name" value="Metallo-B-lactamas"/>
</dbReference>
<evidence type="ECO:0000313" key="3">
    <source>
        <dbReference type="Proteomes" id="UP000224563"/>
    </source>
</evidence>
<dbReference type="InterPro" id="IPR052533">
    <property type="entry name" value="WalJ/YycJ-like"/>
</dbReference>
<gene>
    <name evidence="2" type="ORF">CSX02_07295</name>
</gene>
<dbReference type="RefSeq" id="WP_031543055.1">
    <property type="nucleotide sequence ID" value="NZ_JANSWH010000093.1"/>
</dbReference>
<evidence type="ECO:0000313" key="2">
    <source>
        <dbReference type="EMBL" id="PHU37550.1"/>
    </source>
</evidence>
<dbReference type="SMART" id="SM00849">
    <property type="entry name" value="Lactamase_B"/>
    <property type="match status" value="1"/>
</dbReference>
<organism evidence="2 3">
    <name type="scientific">Agathobacter ruminis</name>
    <dbReference type="NCBI Taxonomy" id="1712665"/>
    <lineage>
        <taxon>Bacteria</taxon>
        <taxon>Bacillati</taxon>
        <taxon>Bacillota</taxon>
        <taxon>Clostridia</taxon>
        <taxon>Lachnospirales</taxon>
        <taxon>Lachnospiraceae</taxon>
        <taxon>Agathobacter</taxon>
    </lineage>
</organism>
<dbReference type="Proteomes" id="UP000224563">
    <property type="component" value="Unassembled WGS sequence"/>
</dbReference>